<dbReference type="AlphaFoldDB" id="A0AAV9QJ95"/>
<sequence>MLRVEHQAVAVFLFFFATLTWAQTVQDDWVAPAAPDFTSTLTIGESYMITWNSSLVDTFASYLPDADVNSVDLWITDYNLHVYSHLIAARQNLGSIDFISWRVDVPADELLGTDQWVFRWLPQDVDYSETSEQVSSPGFFLQNLTESAATTSSSSSSSSSAPSTPSAVSTSSSAEPSSTQTSTSVTAPVTAAPTASQPPAVSSSGSLSTGSKAGIAIGAIAGAALLLGLGWFLAHSLGNKRNGASHVATAPSNSAEVETKPHVYQQQQHLLKPPGQQMYRYSELDTGGTVPVPAHELPGH</sequence>
<evidence type="ECO:0000256" key="7">
    <source>
        <dbReference type="SAM" id="SignalP"/>
    </source>
</evidence>
<reference evidence="8 9" key="1">
    <citation type="submission" date="2023-06" db="EMBL/GenBank/DDBJ databases">
        <title>Black Yeasts Isolated from many extreme environments.</title>
        <authorList>
            <person name="Coleine C."/>
            <person name="Stajich J.E."/>
            <person name="Selbmann L."/>
        </authorList>
    </citation>
    <scope>NUCLEOTIDE SEQUENCE [LARGE SCALE GENOMIC DNA]</scope>
    <source>
        <strain evidence="8 9">CCFEE 5887</strain>
    </source>
</reference>
<feature type="chain" id="PRO_5043384534" description="Mid2 domain-containing protein" evidence="7">
    <location>
        <begin position="23"/>
        <end position="300"/>
    </location>
</feature>
<evidence type="ECO:0000256" key="4">
    <source>
        <dbReference type="ARBA" id="ARBA00023136"/>
    </source>
</evidence>
<feature type="transmembrane region" description="Helical" evidence="6">
    <location>
        <begin position="213"/>
        <end position="234"/>
    </location>
</feature>
<dbReference type="GO" id="GO:0016020">
    <property type="term" value="C:membrane"/>
    <property type="evidence" value="ECO:0007669"/>
    <property type="project" value="UniProtKB-SubCell"/>
</dbReference>
<dbReference type="Proteomes" id="UP001345827">
    <property type="component" value="Unassembled WGS sequence"/>
</dbReference>
<evidence type="ECO:0000256" key="1">
    <source>
        <dbReference type="ARBA" id="ARBA00004167"/>
    </source>
</evidence>
<evidence type="ECO:0000256" key="3">
    <source>
        <dbReference type="ARBA" id="ARBA00022989"/>
    </source>
</evidence>
<comment type="caution">
    <text evidence="8">The sequence shown here is derived from an EMBL/GenBank/DDBJ whole genome shotgun (WGS) entry which is preliminary data.</text>
</comment>
<dbReference type="EMBL" id="JAXLQG010000003">
    <property type="protein sequence ID" value="KAK5542015.1"/>
    <property type="molecule type" value="Genomic_DNA"/>
</dbReference>
<evidence type="ECO:0000256" key="2">
    <source>
        <dbReference type="ARBA" id="ARBA00022692"/>
    </source>
</evidence>
<protein>
    <recommendedName>
        <fullName evidence="10">Mid2 domain-containing protein</fullName>
    </recommendedName>
</protein>
<accession>A0AAV9QJ95</accession>
<keyword evidence="2 6" id="KW-0812">Transmembrane</keyword>
<name>A0AAV9QJ95_9PEZI</name>
<dbReference type="InterPro" id="IPR051694">
    <property type="entry name" value="Immunoregulatory_rcpt-like"/>
</dbReference>
<evidence type="ECO:0000313" key="9">
    <source>
        <dbReference type="Proteomes" id="UP001345827"/>
    </source>
</evidence>
<keyword evidence="4 6" id="KW-0472">Membrane</keyword>
<keyword evidence="7" id="KW-0732">Signal</keyword>
<dbReference type="PANTHER" id="PTHR15549">
    <property type="entry name" value="PAIRED IMMUNOGLOBULIN-LIKE TYPE 2 RECEPTOR"/>
    <property type="match status" value="1"/>
</dbReference>
<dbReference type="GO" id="GO:0071944">
    <property type="term" value="C:cell periphery"/>
    <property type="evidence" value="ECO:0007669"/>
    <property type="project" value="UniProtKB-ARBA"/>
</dbReference>
<feature type="signal peptide" evidence="7">
    <location>
        <begin position="1"/>
        <end position="22"/>
    </location>
</feature>
<evidence type="ECO:0000256" key="5">
    <source>
        <dbReference type="SAM" id="MobiDB-lite"/>
    </source>
</evidence>
<organism evidence="8 9">
    <name type="scientific">Vermiconidia calcicola</name>
    <dbReference type="NCBI Taxonomy" id="1690605"/>
    <lineage>
        <taxon>Eukaryota</taxon>
        <taxon>Fungi</taxon>
        <taxon>Dikarya</taxon>
        <taxon>Ascomycota</taxon>
        <taxon>Pezizomycotina</taxon>
        <taxon>Dothideomycetes</taxon>
        <taxon>Dothideomycetidae</taxon>
        <taxon>Mycosphaerellales</taxon>
        <taxon>Extremaceae</taxon>
        <taxon>Vermiconidia</taxon>
    </lineage>
</organism>
<evidence type="ECO:0000313" key="8">
    <source>
        <dbReference type="EMBL" id="KAK5542015.1"/>
    </source>
</evidence>
<proteinExistence type="predicted"/>
<dbReference type="PANTHER" id="PTHR15549:SF26">
    <property type="entry name" value="AXIAL BUDDING PATTERN PROTEIN 2-RELATED"/>
    <property type="match status" value="1"/>
</dbReference>
<evidence type="ECO:0008006" key="10">
    <source>
        <dbReference type="Google" id="ProtNLM"/>
    </source>
</evidence>
<evidence type="ECO:0000256" key="6">
    <source>
        <dbReference type="SAM" id="Phobius"/>
    </source>
</evidence>
<feature type="region of interest" description="Disordered" evidence="5">
    <location>
        <begin position="151"/>
        <end position="208"/>
    </location>
</feature>
<keyword evidence="3 6" id="KW-1133">Transmembrane helix</keyword>
<comment type="subcellular location">
    <subcellularLocation>
        <location evidence="1">Membrane</location>
        <topology evidence="1">Single-pass membrane protein</topology>
    </subcellularLocation>
</comment>
<gene>
    <name evidence="8" type="ORF">LTR25_001900</name>
</gene>
<keyword evidence="9" id="KW-1185">Reference proteome</keyword>